<accession>A0A5J5D0T2</accession>
<name>A0A5J5D0T2_9PERO</name>
<feature type="non-terminal residue" evidence="1">
    <location>
        <position position="191"/>
    </location>
</feature>
<dbReference type="Proteomes" id="UP000327493">
    <property type="component" value="Chromosome 13"/>
</dbReference>
<proteinExistence type="predicted"/>
<dbReference type="Gene3D" id="3.30.420.10">
    <property type="entry name" value="Ribonuclease H-like superfamily/Ribonuclease H"/>
    <property type="match status" value="1"/>
</dbReference>
<dbReference type="EMBL" id="VOFY01000013">
    <property type="protein sequence ID" value="KAA8586510.1"/>
    <property type="molecule type" value="Genomic_DNA"/>
</dbReference>
<gene>
    <name evidence="1" type="ORF">FQN60_000346</name>
</gene>
<dbReference type="InterPro" id="IPR036397">
    <property type="entry name" value="RNaseH_sf"/>
</dbReference>
<evidence type="ECO:0000313" key="2">
    <source>
        <dbReference type="Proteomes" id="UP000327493"/>
    </source>
</evidence>
<reference evidence="1 2" key="1">
    <citation type="submission" date="2019-08" db="EMBL/GenBank/DDBJ databases">
        <title>A chromosome-level genome assembly, high-density linkage maps, and genome scans reveal the genomic architecture of hybrid incompatibilities underlying speciation via character displacement in darters (Percidae: Etheostominae).</title>
        <authorList>
            <person name="Moran R.L."/>
            <person name="Catchen J.M."/>
            <person name="Fuller R.C."/>
        </authorList>
    </citation>
    <scope>NUCLEOTIDE SEQUENCE [LARGE SCALE GENOMIC DNA]</scope>
    <source>
        <strain evidence="1">EspeVRDwgs_2016</strain>
        <tissue evidence="1">Muscle</tissue>
    </source>
</reference>
<keyword evidence="2" id="KW-1185">Reference proteome</keyword>
<comment type="caution">
    <text evidence="1">The sequence shown here is derived from an EMBL/GenBank/DDBJ whole genome shotgun (WGS) entry which is preliminary data.</text>
</comment>
<dbReference type="AlphaFoldDB" id="A0A5J5D0T2"/>
<organism evidence="1 2">
    <name type="scientific">Etheostoma spectabile</name>
    <name type="common">orangethroat darter</name>
    <dbReference type="NCBI Taxonomy" id="54343"/>
    <lineage>
        <taxon>Eukaryota</taxon>
        <taxon>Metazoa</taxon>
        <taxon>Chordata</taxon>
        <taxon>Craniata</taxon>
        <taxon>Vertebrata</taxon>
        <taxon>Euteleostomi</taxon>
        <taxon>Actinopterygii</taxon>
        <taxon>Neopterygii</taxon>
        <taxon>Teleostei</taxon>
        <taxon>Neoteleostei</taxon>
        <taxon>Acanthomorphata</taxon>
        <taxon>Eupercaria</taxon>
        <taxon>Perciformes</taxon>
        <taxon>Percoidei</taxon>
        <taxon>Percidae</taxon>
        <taxon>Etheostomatinae</taxon>
        <taxon>Etheostoma</taxon>
    </lineage>
</organism>
<protein>
    <submittedName>
        <fullName evidence="1">Uncharacterized protein</fullName>
    </submittedName>
</protein>
<sequence>MTWPLSSPDLNPIENWGLLKREIYSEGRQFTSLKSIWEALVVAAQKVDHQQIKKLTDSMAGRLITVIIKQKGGYIVREHPEESVNGALLTPTYPVILYMLLSQEPLHPEYPLLPDSITKESLYTDEVWFLAAALIQSEEQPWCGSMWLRWQLDLYHSPEPGQWVSCCPLQPQIKTKGLMMFFHSPTALRLQ</sequence>
<evidence type="ECO:0000313" key="1">
    <source>
        <dbReference type="EMBL" id="KAA8586510.1"/>
    </source>
</evidence>
<dbReference type="GO" id="GO:0003676">
    <property type="term" value="F:nucleic acid binding"/>
    <property type="evidence" value="ECO:0007669"/>
    <property type="project" value="InterPro"/>
</dbReference>